<dbReference type="EMBL" id="JBDLOU010000058">
    <property type="protein sequence ID" value="MEX3741079.1"/>
    <property type="molecule type" value="Genomic_DNA"/>
</dbReference>
<keyword evidence="2" id="KW-1185">Reference proteome</keyword>
<evidence type="ECO:0000313" key="1">
    <source>
        <dbReference type="EMBL" id="MEX3741079.1"/>
    </source>
</evidence>
<name>A0ABV3VI48_9MYCO</name>
<accession>A0ABV3VI48</accession>
<sequence>MLIADSILRAAFCEANHPEITIRRPTEGHGSTGHSVGRYGCLSPLGRICFYDSLVTITGTNITVTYRIGDYDRPRDGWAAMLQPRRTPGN</sequence>
<organism evidence="1 2">
    <name type="scientific">Mycolicibacterium porcinum</name>
    <dbReference type="NCBI Taxonomy" id="39693"/>
    <lineage>
        <taxon>Bacteria</taxon>
        <taxon>Bacillati</taxon>
        <taxon>Actinomycetota</taxon>
        <taxon>Actinomycetes</taxon>
        <taxon>Mycobacteriales</taxon>
        <taxon>Mycobacteriaceae</taxon>
        <taxon>Mycolicibacterium</taxon>
    </lineage>
</organism>
<dbReference type="Proteomes" id="UP001558474">
    <property type="component" value="Unassembled WGS sequence"/>
</dbReference>
<dbReference type="RefSeq" id="WP_368573778.1">
    <property type="nucleotide sequence ID" value="NZ_JBDLOU010000058.1"/>
</dbReference>
<evidence type="ECO:0008006" key="3">
    <source>
        <dbReference type="Google" id="ProtNLM"/>
    </source>
</evidence>
<protein>
    <recommendedName>
        <fullName evidence="3">Transposase</fullName>
    </recommendedName>
</protein>
<comment type="caution">
    <text evidence="1">The sequence shown here is derived from an EMBL/GenBank/DDBJ whole genome shotgun (WGS) entry which is preliminary data.</text>
</comment>
<gene>
    <name evidence="1" type="ORF">ABFW12_22895</name>
</gene>
<proteinExistence type="predicted"/>
<evidence type="ECO:0000313" key="2">
    <source>
        <dbReference type="Proteomes" id="UP001558474"/>
    </source>
</evidence>
<reference evidence="1 2" key="1">
    <citation type="submission" date="2024-04" db="EMBL/GenBank/DDBJ databases">
        <title>Genomic Markers of Mycobacteria.</title>
        <authorList>
            <person name="Soliman M.S."/>
            <person name="Elkholy A."/>
            <person name="Soliman N.S."/>
            <person name="Abbas A."/>
            <person name="Khayrat S."/>
            <person name="Shawky S."/>
        </authorList>
    </citation>
    <scope>NUCLEOTIDE SEQUENCE [LARGE SCALE GENOMIC DNA]</scope>
    <source>
        <strain evidence="1 2">Egy-CU-AM5</strain>
    </source>
</reference>